<dbReference type="EC" id="3.5.1.-" evidence="2"/>
<dbReference type="GO" id="GO:0016020">
    <property type="term" value="C:membrane"/>
    <property type="evidence" value="ECO:0007669"/>
    <property type="project" value="TreeGrafter"/>
</dbReference>
<reference evidence="2" key="1">
    <citation type="submission" date="2019-08" db="EMBL/GenBank/DDBJ databases">
        <authorList>
            <person name="Kucharzyk K."/>
            <person name="Murdoch R.W."/>
            <person name="Higgins S."/>
            <person name="Loffler F."/>
        </authorList>
    </citation>
    <scope>NUCLEOTIDE SEQUENCE</scope>
</reference>
<dbReference type="Pfam" id="PF00561">
    <property type="entry name" value="Abhydrolase_1"/>
    <property type="match status" value="1"/>
</dbReference>
<keyword evidence="2" id="KW-0378">Hydrolase</keyword>
<comment type="caution">
    <text evidence="2">The sequence shown here is derived from an EMBL/GenBank/DDBJ whole genome shotgun (WGS) entry which is preliminary data.</text>
</comment>
<feature type="domain" description="AB hydrolase-1" evidence="1">
    <location>
        <begin position="12"/>
        <end position="177"/>
    </location>
</feature>
<evidence type="ECO:0000313" key="2">
    <source>
        <dbReference type="EMBL" id="MPM59675.1"/>
    </source>
</evidence>
<dbReference type="EMBL" id="VSSQ01017403">
    <property type="protein sequence ID" value="MPM59675.1"/>
    <property type="molecule type" value="Genomic_DNA"/>
</dbReference>
<evidence type="ECO:0000259" key="1">
    <source>
        <dbReference type="Pfam" id="PF00561"/>
    </source>
</evidence>
<accession>A0A645B2L5</accession>
<dbReference type="SUPFAM" id="SSF53474">
    <property type="entry name" value="alpha/beta-Hydrolases"/>
    <property type="match status" value="1"/>
</dbReference>
<proteinExistence type="predicted"/>
<dbReference type="PANTHER" id="PTHR43798">
    <property type="entry name" value="MONOACYLGLYCEROL LIPASE"/>
    <property type="match status" value="1"/>
</dbReference>
<dbReference type="InterPro" id="IPR050266">
    <property type="entry name" value="AB_hydrolase_sf"/>
</dbReference>
<organism evidence="2">
    <name type="scientific">bioreactor metagenome</name>
    <dbReference type="NCBI Taxonomy" id="1076179"/>
    <lineage>
        <taxon>unclassified sequences</taxon>
        <taxon>metagenomes</taxon>
        <taxon>ecological metagenomes</taxon>
    </lineage>
</organism>
<dbReference type="InterPro" id="IPR029058">
    <property type="entry name" value="AB_hydrolase_fold"/>
</dbReference>
<dbReference type="PANTHER" id="PTHR43798:SF33">
    <property type="entry name" value="HYDROLASE, PUTATIVE (AFU_ORTHOLOGUE AFUA_2G14860)-RELATED"/>
    <property type="match status" value="1"/>
</dbReference>
<sequence length="245" mass="26840">MFFDLYGEAQAPTLILLHGAAALDTFAHQYESLARHFRVLVPHLPGAGEAAAAAYEPQATADALAAWIASLNAGKVLLMGHSVGAELAVKLVSEQESLFSRAVFLSPWLTASETSARLYSGLARMSYGAIKSEKLLRMQAKYWGYTPEQTERLVSYSPRISQDTYVSFYSKRVRLKDLAGYGGIQIPMLAMCARGETAETRSSVRALGEQNTNCLTAIFPKGSHDFVLRCSGLLNPLLLDFLRQE</sequence>
<dbReference type="InterPro" id="IPR000073">
    <property type="entry name" value="AB_hydrolase_1"/>
</dbReference>
<dbReference type="Gene3D" id="3.40.50.1820">
    <property type="entry name" value="alpha/beta hydrolase"/>
    <property type="match status" value="1"/>
</dbReference>
<dbReference type="AlphaFoldDB" id="A0A645B2L5"/>
<dbReference type="GO" id="GO:0016787">
    <property type="term" value="F:hydrolase activity"/>
    <property type="evidence" value="ECO:0007669"/>
    <property type="project" value="UniProtKB-KW"/>
</dbReference>
<protein>
    <submittedName>
        <fullName evidence="2">Putative aminoacrylate hydrolase RutD</fullName>
        <ecNumber evidence="2">3.5.1.-</ecNumber>
    </submittedName>
</protein>
<gene>
    <name evidence="2" type="primary">rutD_11</name>
    <name evidence="2" type="ORF">SDC9_106521</name>
</gene>
<name>A0A645B2L5_9ZZZZ</name>